<feature type="transmembrane region" description="Helical" evidence="7">
    <location>
        <begin position="384"/>
        <end position="408"/>
    </location>
</feature>
<evidence type="ECO:0000313" key="11">
    <source>
        <dbReference type="Proteomes" id="UP000307749"/>
    </source>
</evidence>
<comment type="caution">
    <text evidence="10">The sequence shown here is derived from an EMBL/GenBank/DDBJ whole genome shotgun (WGS) entry which is preliminary data.</text>
</comment>
<evidence type="ECO:0000313" key="10">
    <source>
        <dbReference type="EMBL" id="THD08809.1"/>
    </source>
</evidence>
<evidence type="ECO:0000259" key="9">
    <source>
        <dbReference type="Pfam" id="PF12704"/>
    </source>
</evidence>
<evidence type="ECO:0000256" key="5">
    <source>
        <dbReference type="ARBA" id="ARBA00023136"/>
    </source>
</evidence>
<protein>
    <recommendedName>
        <fullName evidence="12">ABC3 transporter permease protein domain-containing protein</fullName>
    </recommendedName>
</protein>
<proteinExistence type="inferred from homology"/>
<dbReference type="PANTHER" id="PTHR30572:SF4">
    <property type="entry name" value="ABC TRANSPORTER PERMEASE YTRF"/>
    <property type="match status" value="1"/>
</dbReference>
<feature type="transmembrane region" description="Helical" evidence="7">
    <location>
        <begin position="429"/>
        <end position="454"/>
    </location>
</feature>
<dbReference type="GO" id="GO:0022857">
    <property type="term" value="F:transmembrane transporter activity"/>
    <property type="evidence" value="ECO:0007669"/>
    <property type="project" value="TreeGrafter"/>
</dbReference>
<accession>A0A4S3KJG4</accession>
<dbReference type="Proteomes" id="UP000307749">
    <property type="component" value="Unassembled WGS sequence"/>
</dbReference>
<feature type="transmembrane region" description="Helical" evidence="7">
    <location>
        <begin position="290"/>
        <end position="315"/>
    </location>
</feature>
<dbReference type="Pfam" id="PF02687">
    <property type="entry name" value="FtsX"/>
    <property type="match status" value="1"/>
</dbReference>
<evidence type="ECO:0000256" key="4">
    <source>
        <dbReference type="ARBA" id="ARBA00022989"/>
    </source>
</evidence>
<keyword evidence="11" id="KW-1185">Reference proteome</keyword>
<dbReference type="GO" id="GO:0005886">
    <property type="term" value="C:plasma membrane"/>
    <property type="evidence" value="ECO:0007669"/>
    <property type="project" value="UniProtKB-SubCell"/>
</dbReference>
<dbReference type="PANTHER" id="PTHR30572">
    <property type="entry name" value="MEMBRANE COMPONENT OF TRANSPORTER-RELATED"/>
    <property type="match status" value="1"/>
</dbReference>
<evidence type="ECO:0000256" key="1">
    <source>
        <dbReference type="ARBA" id="ARBA00004651"/>
    </source>
</evidence>
<dbReference type="STRING" id="993689.GCA_002077135_01976"/>
<dbReference type="Pfam" id="PF12704">
    <property type="entry name" value="MacB_PCD"/>
    <property type="match status" value="2"/>
</dbReference>
<dbReference type="InterPro" id="IPR050250">
    <property type="entry name" value="Macrolide_Exporter_MacB"/>
</dbReference>
<comment type="subcellular location">
    <subcellularLocation>
        <location evidence="1">Cell membrane</location>
        <topology evidence="1">Multi-pass membrane protein</topology>
    </subcellularLocation>
</comment>
<feature type="transmembrane region" description="Helical" evidence="7">
    <location>
        <begin position="740"/>
        <end position="763"/>
    </location>
</feature>
<dbReference type="RefSeq" id="WP_081127259.1">
    <property type="nucleotide sequence ID" value="NZ_LDOS01000002.1"/>
</dbReference>
<keyword evidence="4 7" id="KW-1133">Transmembrane helix</keyword>
<name>A0A4S3KJG4_9GAMM</name>
<gene>
    <name evidence="10" type="ORF">B1806_12390</name>
</gene>
<evidence type="ECO:0008006" key="12">
    <source>
        <dbReference type="Google" id="ProtNLM"/>
    </source>
</evidence>
<evidence type="ECO:0000256" key="3">
    <source>
        <dbReference type="ARBA" id="ARBA00022692"/>
    </source>
</evidence>
<comment type="similarity">
    <text evidence="6">Belongs to the ABC-4 integral membrane protein family.</text>
</comment>
<evidence type="ECO:0000256" key="2">
    <source>
        <dbReference type="ARBA" id="ARBA00022475"/>
    </source>
</evidence>
<keyword evidence="5 7" id="KW-0472">Membrane</keyword>
<feature type="transmembrane region" description="Helical" evidence="7">
    <location>
        <begin position="783"/>
        <end position="802"/>
    </location>
</feature>
<dbReference type="InterPro" id="IPR025857">
    <property type="entry name" value="MacB_PCD"/>
</dbReference>
<dbReference type="InterPro" id="IPR003838">
    <property type="entry name" value="ABC3_permease_C"/>
</dbReference>
<dbReference type="EMBL" id="MWQO01000044">
    <property type="protein sequence ID" value="THD08809.1"/>
    <property type="molecule type" value="Genomic_DNA"/>
</dbReference>
<evidence type="ECO:0000259" key="8">
    <source>
        <dbReference type="Pfam" id="PF02687"/>
    </source>
</evidence>
<sequence>MDIEMPQRAWWWQGVAYALLALAIAATALAFAVSQAWNSPLIPGAAPGYRYLALGYRRASGNDFASLATNELPAILPKLPADWRLGTEFSSDVSLALRPDKGIPAVRVGLIFGDYLQALHLHPLAGRLISLRDQEDGNAVILLSAGQAQRWFGSAQAAIGRVVHDSHGLALRVIGVLPNAFQGTEHLFYRRPTVAWIPGTLVVLLSNGHWPTSNGHKPAGNLLARIPVTGPAPLLSVPDDVGVPRLYAELARVYAQSRLRLSKDVRGFAVAAPYSLTPSIQRQYAQRMRLFLGLALAALVLAAINVLVLQWLGYLRRRGTLNLERVLGARRGFLMRRMLMRDLLVLVALLLGSTLLAVLGAVFLRHVVSNLAPVVTVGALLAPLARILPAVVAVVMLAELLPMMVLLGRERLDGVRTISGARGDRVFGALLLTSEISLGVVMSVLAAWAIAYAWHATHEDVGFLDRPATLVEIRPQGDVFGALMHPDLRKAQVFLQQTLHVLASAQPGVIAGAGPQIMRNTGYDLPKSINADTRSATACVVSATPGWITAAGVRLRAGVNFDTHHAQADQVLLDARLAEQLFGSARSALGRSVSEQGAPVPWRIIGVVAPVYLHGTQQDHCPVVFEDLRNSKFGLSGNPHTLVLAGHQDAAQRQTLRERLNAFFQREHAAFEIESIRSTTQTRDWLAAQQITESRVFTLIALFAWAIALSGIVALLRLYLAQRRRLLAIESALGATPSRIYLGVVLGTLAVAGIGALIALLLLPWLATQYALLSGAQVSPYGQATWIALAVLLLAVFLVAHFPARRAARAEPATSLHEL</sequence>
<dbReference type="AlphaFoldDB" id="A0A4S3KJG4"/>
<feature type="domain" description="MacB-like periplasmic core" evidence="9">
    <location>
        <begin position="106"/>
        <end position="200"/>
    </location>
</feature>
<evidence type="ECO:0000256" key="6">
    <source>
        <dbReference type="ARBA" id="ARBA00038076"/>
    </source>
</evidence>
<organism evidence="10 11">
    <name type="scientific">Metallibacterium scheffleri</name>
    <dbReference type="NCBI Taxonomy" id="993689"/>
    <lineage>
        <taxon>Bacteria</taxon>
        <taxon>Pseudomonadati</taxon>
        <taxon>Pseudomonadota</taxon>
        <taxon>Gammaproteobacteria</taxon>
        <taxon>Lysobacterales</taxon>
        <taxon>Rhodanobacteraceae</taxon>
        <taxon>Metallibacterium</taxon>
    </lineage>
</organism>
<feature type="domain" description="MacB-like periplasmic core" evidence="9">
    <location>
        <begin position="438"/>
        <end position="610"/>
    </location>
</feature>
<feature type="transmembrane region" description="Helical" evidence="7">
    <location>
        <begin position="696"/>
        <end position="720"/>
    </location>
</feature>
<feature type="transmembrane region" description="Helical" evidence="7">
    <location>
        <begin position="343"/>
        <end position="364"/>
    </location>
</feature>
<feature type="domain" description="ABC3 transporter permease C-terminal" evidence="8">
    <location>
        <begin position="699"/>
        <end position="812"/>
    </location>
</feature>
<evidence type="ECO:0000256" key="7">
    <source>
        <dbReference type="SAM" id="Phobius"/>
    </source>
</evidence>
<keyword evidence="2" id="KW-1003">Cell membrane</keyword>
<reference evidence="10 11" key="1">
    <citation type="submission" date="2017-02" db="EMBL/GenBank/DDBJ databases">
        <title>Whole genome sequencing of Metallibacterium scheffleri DSM 24874 (T).</title>
        <authorList>
            <person name="Kumar S."/>
            <person name="Patil P."/>
            <person name="Patil P.B."/>
        </authorList>
    </citation>
    <scope>NUCLEOTIDE SEQUENCE [LARGE SCALE GENOMIC DNA]</scope>
    <source>
        <strain evidence="10 11">DSM 24874</strain>
    </source>
</reference>
<keyword evidence="3 7" id="KW-0812">Transmembrane</keyword>